<dbReference type="KEGG" id="dori:FH5T_21695"/>
<keyword evidence="3" id="KW-0808">Transferase</keyword>
<dbReference type="eggNOG" id="COG0463">
    <property type="taxonomic scope" value="Bacteria"/>
</dbReference>
<dbReference type="Pfam" id="PF00535">
    <property type="entry name" value="Glycos_transf_2"/>
    <property type="match status" value="1"/>
</dbReference>
<evidence type="ECO:0000313" key="2">
    <source>
        <dbReference type="EMBL" id="AHW61345.1"/>
    </source>
</evidence>
<dbReference type="STRING" id="1168034.FH5T_21695"/>
<name>X5E1L9_9BACT</name>
<proteinExistence type="predicted"/>
<dbReference type="Proteomes" id="UP000181981">
    <property type="component" value="Unassembled WGS sequence"/>
</dbReference>
<dbReference type="InterPro" id="IPR001173">
    <property type="entry name" value="Glyco_trans_2-like"/>
</dbReference>
<feature type="domain" description="Glycosyltransferase 2-like" evidence="1">
    <location>
        <begin position="5"/>
        <end position="109"/>
    </location>
</feature>
<evidence type="ECO:0000313" key="4">
    <source>
        <dbReference type="Proteomes" id="UP000023772"/>
    </source>
</evidence>
<organism evidence="3 5">
    <name type="scientific">Draconibacterium orientale</name>
    <dbReference type="NCBI Taxonomy" id="1168034"/>
    <lineage>
        <taxon>Bacteria</taxon>
        <taxon>Pseudomonadati</taxon>
        <taxon>Bacteroidota</taxon>
        <taxon>Bacteroidia</taxon>
        <taxon>Marinilabiliales</taxon>
        <taxon>Prolixibacteraceae</taxon>
        <taxon>Draconibacterium</taxon>
    </lineage>
</organism>
<dbReference type="GO" id="GO:0016758">
    <property type="term" value="F:hexosyltransferase activity"/>
    <property type="evidence" value="ECO:0007669"/>
    <property type="project" value="UniProtKB-ARBA"/>
</dbReference>
<dbReference type="CDD" id="cd04196">
    <property type="entry name" value="GT_2_like_d"/>
    <property type="match status" value="1"/>
</dbReference>
<dbReference type="PANTHER" id="PTHR22916:SF3">
    <property type="entry name" value="UDP-GLCNAC:BETAGAL BETA-1,3-N-ACETYLGLUCOSAMINYLTRANSFERASE-LIKE PROTEIN 1"/>
    <property type="match status" value="1"/>
</dbReference>
<dbReference type="RefSeq" id="WP_168136458.1">
    <property type="nucleotide sequence ID" value="NZ_FOHT01000028.1"/>
</dbReference>
<reference evidence="3 5" key="2">
    <citation type="submission" date="2016-10" db="EMBL/GenBank/DDBJ databases">
        <authorList>
            <person name="de Groot N.N."/>
        </authorList>
    </citation>
    <scope>NUCLEOTIDE SEQUENCE [LARGE SCALE GENOMIC DNA]</scope>
    <source>
        <strain evidence="3 5">DSM 25947</strain>
    </source>
</reference>
<gene>
    <name evidence="2" type="ORF">FH5T_21695</name>
    <name evidence="3" type="ORF">SAMN05444285_12846</name>
</gene>
<protein>
    <submittedName>
        <fullName evidence="3">Glycosyl transferase family 2</fullName>
    </submittedName>
</protein>
<dbReference type="EMBL" id="FOHT01000028">
    <property type="protein sequence ID" value="SET91176.1"/>
    <property type="molecule type" value="Genomic_DNA"/>
</dbReference>
<dbReference type="SUPFAM" id="SSF53448">
    <property type="entry name" value="Nucleotide-diphospho-sugar transferases"/>
    <property type="match status" value="1"/>
</dbReference>
<dbReference type="AlphaFoldDB" id="X5E1L9"/>
<dbReference type="Gene3D" id="3.90.550.10">
    <property type="entry name" value="Spore Coat Polysaccharide Biosynthesis Protein SpsA, Chain A"/>
    <property type="match status" value="1"/>
</dbReference>
<dbReference type="PANTHER" id="PTHR22916">
    <property type="entry name" value="GLYCOSYLTRANSFERASE"/>
    <property type="match status" value="1"/>
</dbReference>
<reference evidence="2 4" key="1">
    <citation type="submission" date="2014-03" db="EMBL/GenBank/DDBJ databases">
        <title>Complete genome sequence of a deeply braunched marine Bacteroidia bacterium Draconibacterium orientale type strain FH5T.</title>
        <authorList>
            <person name="Li X."/>
            <person name="Wang X."/>
            <person name="Xie Z."/>
            <person name="Du Z."/>
            <person name="Chen G."/>
        </authorList>
    </citation>
    <scope>NUCLEOTIDE SEQUENCE [LARGE SCALE GENOMIC DNA]</scope>
    <source>
        <strain evidence="2 4">FH5</strain>
    </source>
</reference>
<evidence type="ECO:0000313" key="3">
    <source>
        <dbReference type="EMBL" id="SET91176.1"/>
    </source>
</evidence>
<dbReference type="HOGENOM" id="CLU_025996_2_1_10"/>
<dbReference type="InterPro" id="IPR029044">
    <property type="entry name" value="Nucleotide-diphossugar_trans"/>
</dbReference>
<dbReference type="EMBL" id="CP007451">
    <property type="protein sequence ID" value="AHW61345.1"/>
    <property type="molecule type" value="Genomic_DNA"/>
</dbReference>
<evidence type="ECO:0000259" key="1">
    <source>
        <dbReference type="Pfam" id="PF00535"/>
    </source>
</evidence>
<keyword evidence="4" id="KW-1185">Reference proteome</keyword>
<sequence length="275" mass="32129">MRLEILLATYNSEKYLTELLDSLRAQSYTNWELLVHDDGSTDQTTTILKKFRKQHGIAIKILSSDRQLGPMRSFEKLMEYSSAEYIMFCDHDDVWLPHKIEESLACIQQLKQQNPDKAALVFSDLEVVDEQLNTIHSSFWNYSKVNPGNVYNVYKLLINNPAPGCTFIMNKKVKPLVLPFPEQARMHDWWIILKVAESGVIDYLKKPGLRYRQHKKNEVGAEGIKNTYLLSRLANLSLTIKRNMESYRMMKCLSNKYSLLKLLWYKLRISLAKLF</sequence>
<accession>X5E1L9</accession>
<dbReference type="Proteomes" id="UP000023772">
    <property type="component" value="Chromosome"/>
</dbReference>
<evidence type="ECO:0000313" key="5">
    <source>
        <dbReference type="Proteomes" id="UP000181981"/>
    </source>
</evidence>